<dbReference type="STRING" id="1221500.ABE65_011370"/>
<dbReference type="RefSeq" id="WP_066394886.1">
    <property type="nucleotide sequence ID" value="NZ_CP015378.1"/>
</dbReference>
<keyword evidence="3" id="KW-0804">Transcription</keyword>
<protein>
    <recommendedName>
        <fullName evidence="4">HTH marR-type domain-containing protein</fullName>
    </recommendedName>
</protein>
<sequence>MEKTLNEFIITLDTSFKKLIEDTIQTAGVTNLRVNQIQYIQAIGKLNNPTISEIAEALNITKASATTGINKLVQMGYAKKSQSTIDKRVYHVTLTENSKTFIQLNQQALENYVSFIKQLLSADEAKQFEKTLEKLIKGFYQRERSQ</sequence>
<dbReference type="PANTHER" id="PTHR42756">
    <property type="entry name" value="TRANSCRIPTIONAL REGULATOR, MARR"/>
    <property type="match status" value="1"/>
</dbReference>
<evidence type="ECO:0000256" key="3">
    <source>
        <dbReference type="ARBA" id="ARBA00023163"/>
    </source>
</evidence>
<dbReference type="Pfam" id="PF01047">
    <property type="entry name" value="MarR"/>
    <property type="match status" value="1"/>
</dbReference>
<dbReference type="KEGG" id="fpn:ABE65_011370"/>
<dbReference type="InterPro" id="IPR036390">
    <property type="entry name" value="WH_DNA-bd_sf"/>
</dbReference>
<keyword evidence="1" id="KW-0805">Transcription regulation</keyword>
<keyword evidence="2" id="KW-0238">DNA-binding</keyword>
<dbReference type="GO" id="GO:0003677">
    <property type="term" value="F:DNA binding"/>
    <property type="evidence" value="ECO:0007669"/>
    <property type="project" value="UniProtKB-KW"/>
</dbReference>
<dbReference type="Gene3D" id="1.10.10.10">
    <property type="entry name" value="Winged helix-like DNA-binding domain superfamily/Winged helix DNA-binding domain"/>
    <property type="match status" value="1"/>
</dbReference>
<name>A0A160IMW9_9BACL</name>
<dbReference type="InterPro" id="IPR000835">
    <property type="entry name" value="HTH_MarR-typ"/>
</dbReference>
<reference evidence="5 6" key="1">
    <citation type="submission" date="2016-04" db="EMBL/GenBank/DDBJ databases">
        <title>Complete genome sequence of Fictibacillus phosphorivorans G25-29, a strain toxic to nematodes.</title>
        <authorList>
            <person name="Zheng Z."/>
        </authorList>
    </citation>
    <scope>NUCLEOTIDE SEQUENCE [LARGE SCALE GENOMIC DNA]</scope>
    <source>
        <strain evidence="5 6">G25-29</strain>
    </source>
</reference>
<dbReference type="PANTHER" id="PTHR42756:SF1">
    <property type="entry name" value="TRANSCRIPTIONAL REPRESSOR OF EMRAB OPERON"/>
    <property type="match status" value="1"/>
</dbReference>
<dbReference type="SUPFAM" id="SSF46785">
    <property type="entry name" value="Winged helix' DNA-binding domain"/>
    <property type="match status" value="1"/>
</dbReference>
<evidence type="ECO:0000313" key="6">
    <source>
        <dbReference type="Proteomes" id="UP000076623"/>
    </source>
</evidence>
<dbReference type="SMART" id="SM00347">
    <property type="entry name" value="HTH_MARR"/>
    <property type="match status" value="1"/>
</dbReference>
<dbReference type="PROSITE" id="PS50995">
    <property type="entry name" value="HTH_MARR_2"/>
    <property type="match status" value="1"/>
</dbReference>
<evidence type="ECO:0000313" key="5">
    <source>
        <dbReference type="EMBL" id="ANC77367.1"/>
    </source>
</evidence>
<organism evidence="5 6">
    <name type="scientific">Fictibacillus phosphorivorans</name>
    <dbReference type="NCBI Taxonomy" id="1221500"/>
    <lineage>
        <taxon>Bacteria</taxon>
        <taxon>Bacillati</taxon>
        <taxon>Bacillota</taxon>
        <taxon>Bacilli</taxon>
        <taxon>Bacillales</taxon>
        <taxon>Fictibacillaceae</taxon>
        <taxon>Fictibacillus</taxon>
    </lineage>
</organism>
<evidence type="ECO:0000256" key="2">
    <source>
        <dbReference type="ARBA" id="ARBA00023125"/>
    </source>
</evidence>
<dbReference type="Proteomes" id="UP000076623">
    <property type="component" value="Chromosome"/>
</dbReference>
<dbReference type="PRINTS" id="PR00598">
    <property type="entry name" value="HTHMARR"/>
</dbReference>
<feature type="domain" description="HTH marR-type" evidence="4">
    <location>
        <begin position="1"/>
        <end position="137"/>
    </location>
</feature>
<evidence type="ECO:0000259" key="4">
    <source>
        <dbReference type="PROSITE" id="PS50995"/>
    </source>
</evidence>
<evidence type="ECO:0000256" key="1">
    <source>
        <dbReference type="ARBA" id="ARBA00023015"/>
    </source>
</evidence>
<dbReference type="AlphaFoldDB" id="A0A160IMW9"/>
<proteinExistence type="predicted"/>
<accession>A0A160IMW9</accession>
<dbReference type="GO" id="GO:0003700">
    <property type="term" value="F:DNA-binding transcription factor activity"/>
    <property type="evidence" value="ECO:0007669"/>
    <property type="project" value="InterPro"/>
</dbReference>
<gene>
    <name evidence="5" type="ORF">ABE65_011370</name>
</gene>
<keyword evidence="6" id="KW-1185">Reference proteome</keyword>
<dbReference type="InterPro" id="IPR036388">
    <property type="entry name" value="WH-like_DNA-bd_sf"/>
</dbReference>
<dbReference type="EMBL" id="CP015378">
    <property type="protein sequence ID" value="ANC77367.1"/>
    <property type="molecule type" value="Genomic_DNA"/>
</dbReference>